<dbReference type="PANTHER" id="PTHR30024">
    <property type="entry name" value="ALIPHATIC SULFONATES-BINDING PROTEIN-RELATED"/>
    <property type="match status" value="1"/>
</dbReference>
<dbReference type="Gene3D" id="3.40.190.10">
    <property type="entry name" value="Periplasmic binding protein-like II"/>
    <property type="match status" value="2"/>
</dbReference>
<sequence>MRRLLLLGVLVAIFCQPSAARAEPTYRVAWTIYAGSVPLVYAEQTGLLDEWADRYGIDIEAVQINAYIEAVTQFSLGQFDAVICMSLDALTIPAASGMDTSVIAPLSTSAGSDGLIMRGDDPQLADLKGKQINLVALSGSHYLLARALDSVGLAEPDVTVINTSDADIGAVMEDSSAQAVVTWKPQLTTILDQYDNTHLVYDSSDIYGEIIDVVIAPTDKLDEHPEFAMALAGAWFEAAAALDPAHPGHQRLLEIAADTLSTDIDSVRSQLATIDFFTPTQAIDLIQREDFGATQRRIAEFAFKHGLLGDGLPSADFIGIENGRGDIIGNADNVRLRFRKQWLSDASEESAP</sequence>
<organism evidence="6 7">
    <name type="scientific">Salinisphaera shabanensis E1L3A</name>
    <dbReference type="NCBI Taxonomy" id="1033802"/>
    <lineage>
        <taxon>Bacteria</taxon>
        <taxon>Pseudomonadati</taxon>
        <taxon>Pseudomonadota</taxon>
        <taxon>Gammaproteobacteria</taxon>
        <taxon>Salinisphaerales</taxon>
        <taxon>Salinisphaeraceae</taxon>
        <taxon>Salinisphaera</taxon>
    </lineage>
</organism>
<dbReference type="NCBIfam" id="TIGR03427">
    <property type="entry name" value="ABC_peri_uca"/>
    <property type="match status" value="1"/>
</dbReference>
<dbReference type="AlphaFoldDB" id="U2FY32"/>
<evidence type="ECO:0000259" key="5">
    <source>
        <dbReference type="Pfam" id="PF09084"/>
    </source>
</evidence>
<evidence type="ECO:0000256" key="1">
    <source>
        <dbReference type="ARBA" id="ARBA00004418"/>
    </source>
</evidence>
<dbReference type="Pfam" id="PF09084">
    <property type="entry name" value="NMT1"/>
    <property type="match status" value="1"/>
</dbReference>
<keyword evidence="7" id="KW-1185">Reference proteome</keyword>
<accession>U2FY32</accession>
<dbReference type="SUPFAM" id="SSF53850">
    <property type="entry name" value="Periplasmic binding protein-like II"/>
    <property type="match status" value="1"/>
</dbReference>
<dbReference type="GO" id="GO:0042597">
    <property type="term" value="C:periplasmic space"/>
    <property type="evidence" value="ECO:0007669"/>
    <property type="project" value="UniProtKB-SubCell"/>
</dbReference>
<evidence type="ECO:0000256" key="3">
    <source>
        <dbReference type="ARBA" id="ARBA00022729"/>
    </source>
</evidence>
<dbReference type="eggNOG" id="COG0715">
    <property type="taxonomic scope" value="Bacteria"/>
</dbReference>
<dbReference type="Proteomes" id="UP000006242">
    <property type="component" value="Unassembled WGS sequence"/>
</dbReference>
<dbReference type="STRING" id="1033802.SSPSH_000081"/>
<dbReference type="RefSeq" id="WP_006913343.1">
    <property type="nucleotide sequence ID" value="NZ_AFNV02000001.1"/>
</dbReference>
<feature type="domain" description="SsuA/THI5-like" evidence="5">
    <location>
        <begin position="123"/>
        <end position="236"/>
    </location>
</feature>
<dbReference type="InterPro" id="IPR017793">
    <property type="entry name" value="ABC_transptr_urea-assoc_sub-bd"/>
</dbReference>
<evidence type="ECO:0000256" key="2">
    <source>
        <dbReference type="ARBA" id="ARBA00010742"/>
    </source>
</evidence>
<gene>
    <name evidence="6" type="ORF">SSPSH_000081</name>
</gene>
<feature type="chain" id="PRO_5004626367" evidence="4">
    <location>
        <begin position="23"/>
        <end position="352"/>
    </location>
</feature>
<reference evidence="6 7" key="1">
    <citation type="journal article" date="2011" name="J. Bacteriol.">
        <title>Genome sequence of Salinisphaera shabanensis, a gammaproteobacterium from the harsh, variable environment of the brine-seawater interface of the Shaban Deep in the Red Sea.</title>
        <authorList>
            <person name="Antunes A."/>
            <person name="Alam I."/>
            <person name="Bajic V.B."/>
            <person name="Stingl U."/>
        </authorList>
    </citation>
    <scope>NUCLEOTIDE SEQUENCE [LARGE SCALE GENOMIC DNA]</scope>
    <source>
        <strain evidence="6 7">E1L3A</strain>
    </source>
</reference>
<protein>
    <submittedName>
        <fullName evidence="6">ABC transporter periplasmic substrate-binding protein</fullName>
    </submittedName>
</protein>
<dbReference type="PANTHER" id="PTHR30024:SF47">
    <property type="entry name" value="TAURINE-BINDING PERIPLASMIC PROTEIN"/>
    <property type="match status" value="1"/>
</dbReference>
<comment type="caution">
    <text evidence="6">The sequence shown here is derived from an EMBL/GenBank/DDBJ whole genome shotgun (WGS) entry which is preliminary data.</text>
</comment>
<evidence type="ECO:0000256" key="4">
    <source>
        <dbReference type="SAM" id="SignalP"/>
    </source>
</evidence>
<proteinExistence type="inferred from homology"/>
<comment type="similarity">
    <text evidence="2">Belongs to the bacterial solute-binding protein SsuA/TauA family.</text>
</comment>
<dbReference type="OrthoDB" id="7374754at2"/>
<comment type="subcellular location">
    <subcellularLocation>
        <location evidence="1">Periplasm</location>
    </subcellularLocation>
</comment>
<dbReference type="EMBL" id="AFNV02000001">
    <property type="protein sequence ID" value="ERJ20739.1"/>
    <property type="molecule type" value="Genomic_DNA"/>
</dbReference>
<feature type="signal peptide" evidence="4">
    <location>
        <begin position="1"/>
        <end position="22"/>
    </location>
</feature>
<evidence type="ECO:0000313" key="6">
    <source>
        <dbReference type="EMBL" id="ERJ20739.1"/>
    </source>
</evidence>
<keyword evidence="3 4" id="KW-0732">Signal</keyword>
<name>U2FY32_9GAMM</name>
<evidence type="ECO:0000313" key="7">
    <source>
        <dbReference type="Proteomes" id="UP000006242"/>
    </source>
</evidence>
<reference evidence="6 7" key="2">
    <citation type="journal article" date="2013" name="PLoS ONE">
        <title>INDIGO - INtegrated Data Warehouse of MIcrobial GenOmes with Examples from the Red Sea Extremophiles.</title>
        <authorList>
            <person name="Alam I."/>
            <person name="Antunes A."/>
            <person name="Kamau A.A."/>
            <person name="Ba Alawi W."/>
            <person name="Kalkatawi M."/>
            <person name="Stingl U."/>
            <person name="Bajic V.B."/>
        </authorList>
    </citation>
    <scope>NUCLEOTIDE SEQUENCE [LARGE SCALE GENOMIC DNA]</scope>
    <source>
        <strain evidence="6 7">E1L3A</strain>
    </source>
</reference>
<dbReference type="InterPro" id="IPR015168">
    <property type="entry name" value="SsuA/THI5"/>
</dbReference>